<keyword evidence="1" id="KW-0175">Coiled coil</keyword>
<sequence>MRENDSMEKLARLYLKEVVTRHGIPVWIICDRDGRFTSNFWRAFQKDLGTRLDMSTAYHPQTDGQSERTIQTLEDMLRACVIDFGNGWGRHLPLIEFLYNNSYHASIKVSPFETLFDATTFSNGKPASETSELNLENVTARLEDIEVEINTLHADTEDKELLISELQDSLAAAENEITLLQIRVANAEDKRAEGHDQIQAILTHLGL</sequence>
<evidence type="ECO:0000313" key="3">
    <source>
        <dbReference type="EMBL" id="GJT73947.1"/>
    </source>
</evidence>
<evidence type="ECO:0000259" key="2">
    <source>
        <dbReference type="PROSITE" id="PS50994"/>
    </source>
</evidence>
<dbReference type="InterPro" id="IPR001584">
    <property type="entry name" value="Integrase_cat-core"/>
</dbReference>
<keyword evidence="4" id="KW-1185">Reference proteome</keyword>
<organism evidence="3 4">
    <name type="scientific">Tanacetum coccineum</name>
    <dbReference type="NCBI Taxonomy" id="301880"/>
    <lineage>
        <taxon>Eukaryota</taxon>
        <taxon>Viridiplantae</taxon>
        <taxon>Streptophyta</taxon>
        <taxon>Embryophyta</taxon>
        <taxon>Tracheophyta</taxon>
        <taxon>Spermatophyta</taxon>
        <taxon>Magnoliopsida</taxon>
        <taxon>eudicotyledons</taxon>
        <taxon>Gunneridae</taxon>
        <taxon>Pentapetalae</taxon>
        <taxon>asterids</taxon>
        <taxon>campanulids</taxon>
        <taxon>Asterales</taxon>
        <taxon>Asteraceae</taxon>
        <taxon>Asteroideae</taxon>
        <taxon>Anthemideae</taxon>
        <taxon>Anthemidinae</taxon>
        <taxon>Tanacetum</taxon>
    </lineage>
</organism>
<dbReference type="PANTHER" id="PTHR37984:SF5">
    <property type="entry name" value="PROTEIN NYNRIN-LIKE"/>
    <property type="match status" value="1"/>
</dbReference>
<gene>
    <name evidence="3" type="ORF">Tco_1033233</name>
</gene>
<evidence type="ECO:0000256" key="1">
    <source>
        <dbReference type="SAM" id="Coils"/>
    </source>
</evidence>
<proteinExistence type="predicted"/>
<dbReference type="PANTHER" id="PTHR37984">
    <property type="entry name" value="PROTEIN CBG26694"/>
    <property type="match status" value="1"/>
</dbReference>
<evidence type="ECO:0000313" key="4">
    <source>
        <dbReference type="Proteomes" id="UP001151760"/>
    </source>
</evidence>
<dbReference type="SUPFAM" id="SSF53098">
    <property type="entry name" value="Ribonuclease H-like"/>
    <property type="match status" value="1"/>
</dbReference>
<dbReference type="InterPro" id="IPR036397">
    <property type="entry name" value="RNaseH_sf"/>
</dbReference>
<comment type="caution">
    <text evidence="3">The sequence shown here is derived from an EMBL/GenBank/DDBJ whole genome shotgun (WGS) entry which is preliminary data.</text>
</comment>
<dbReference type="Gene3D" id="3.30.420.10">
    <property type="entry name" value="Ribonuclease H-like superfamily/Ribonuclease H"/>
    <property type="match status" value="1"/>
</dbReference>
<dbReference type="PROSITE" id="PS50994">
    <property type="entry name" value="INTEGRASE"/>
    <property type="match status" value="1"/>
</dbReference>
<feature type="coiled-coil region" evidence="1">
    <location>
        <begin position="128"/>
        <end position="190"/>
    </location>
</feature>
<reference evidence="3" key="2">
    <citation type="submission" date="2022-01" db="EMBL/GenBank/DDBJ databases">
        <authorList>
            <person name="Yamashiro T."/>
            <person name="Shiraishi A."/>
            <person name="Satake H."/>
            <person name="Nakayama K."/>
        </authorList>
    </citation>
    <scope>NUCLEOTIDE SEQUENCE</scope>
</reference>
<dbReference type="Proteomes" id="UP001151760">
    <property type="component" value="Unassembled WGS sequence"/>
</dbReference>
<name>A0ABQ5GG61_9ASTR</name>
<dbReference type="EMBL" id="BQNB010018397">
    <property type="protein sequence ID" value="GJT73947.1"/>
    <property type="molecule type" value="Genomic_DNA"/>
</dbReference>
<accession>A0ABQ5GG61</accession>
<reference evidence="3" key="1">
    <citation type="journal article" date="2022" name="Int. J. Mol. Sci.">
        <title>Draft Genome of Tanacetum Coccineum: Genomic Comparison of Closely Related Tanacetum-Family Plants.</title>
        <authorList>
            <person name="Yamashiro T."/>
            <person name="Shiraishi A."/>
            <person name="Nakayama K."/>
            <person name="Satake H."/>
        </authorList>
    </citation>
    <scope>NUCLEOTIDE SEQUENCE</scope>
</reference>
<dbReference type="InterPro" id="IPR050951">
    <property type="entry name" value="Retrovirus_Pol_polyprotein"/>
</dbReference>
<protein>
    <submittedName>
        <fullName evidence="3">Reverse transcriptase domain, ribonuclease H-like domain, aspartic peptidase domain protein</fullName>
    </submittedName>
</protein>
<dbReference type="InterPro" id="IPR012337">
    <property type="entry name" value="RNaseH-like_sf"/>
</dbReference>
<feature type="domain" description="Integrase catalytic" evidence="2">
    <location>
        <begin position="1"/>
        <end position="119"/>
    </location>
</feature>